<dbReference type="PANTHER" id="PTHR33493:SF2">
    <property type="entry name" value="LATE EMBRYOGENESIS ABUNDANT PROTEIN 46"/>
    <property type="match status" value="1"/>
</dbReference>
<evidence type="ECO:0000313" key="2">
    <source>
        <dbReference type="EMBL" id="AFN53649.1"/>
    </source>
</evidence>
<dbReference type="EMBL" id="JX174445">
    <property type="protein sequence ID" value="AFN53649.1"/>
    <property type="molecule type" value="Genomic_DNA"/>
</dbReference>
<comment type="similarity">
    <text evidence="1">Belongs to the LEA type 1 family.</text>
</comment>
<sequence length="174" mass="17820">MQSMKETAANIGASAKAGMEKTKAVVQEKVEKVSAHNPVQKEMAKEKKEQRIAEAEAMKHSAKAHNAAAKQGGQVLGADYTTGSTDYITPGHHQGYSTGATDYITPGHHHGTGGATAGGAGYGTIGDYGTTGGLAAAPFETDCGGGGICFGVGVADDDLFMIWETALYPPGTQC</sequence>
<dbReference type="AlphaFoldDB" id="I6YM58"/>
<evidence type="ECO:0000256" key="1">
    <source>
        <dbReference type="ARBA" id="ARBA00010975"/>
    </source>
</evidence>
<dbReference type="Pfam" id="PF03760">
    <property type="entry name" value="LEA_1"/>
    <property type="match status" value="1"/>
</dbReference>
<protein>
    <submittedName>
        <fullName evidence="2">Putative seed maturation protein</fullName>
    </submittedName>
</protein>
<name>I6YM58_LINUS</name>
<dbReference type="GO" id="GO:0009793">
    <property type="term" value="P:embryo development ending in seed dormancy"/>
    <property type="evidence" value="ECO:0007669"/>
    <property type="project" value="InterPro"/>
</dbReference>
<dbReference type="PANTHER" id="PTHR33493">
    <property type="entry name" value="LATE EMBRYOGENESIS ABUNDANT PROTEIN 6-RELATED"/>
    <property type="match status" value="1"/>
</dbReference>
<proteinExistence type="inferred from homology"/>
<reference evidence="2" key="1">
    <citation type="journal article" date="2012" name="Plant J.">
        <title>The genome of flax (Linum usitatissimum) assembled de novo from short shotgun sequence reads.</title>
        <authorList>
            <person name="Wang Z."/>
            <person name="Hobson N."/>
            <person name="Galindo L."/>
            <person name="Zhu S."/>
            <person name="Shi D."/>
            <person name="McDill J."/>
            <person name="Yang L."/>
            <person name="Hawkins S."/>
            <person name="Neutelings G."/>
            <person name="Datla R."/>
            <person name="Lambert G."/>
            <person name="Galbraith D.W."/>
            <person name="Grassa C.J."/>
            <person name="Geraldes A."/>
            <person name="Cronk Q.C."/>
            <person name="Cullis C."/>
            <person name="Dash P.K."/>
            <person name="Kumar P.A."/>
            <person name="Cloutier S."/>
            <person name="Sharpe A.G."/>
            <person name="Wong G.K."/>
            <person name="Wang J."/>
            <person name="Deyholos M.K."/>
        </authorList>
    </citation>
    <scope>NUCLEOTIDE SEQUENCE</scope>
</reference>
<accession>I6YM58</accession>
<organism evidence="2">
    <name type="scientific">Linum usitatissimum</name>
    <name type="common">Flax</name>
    <name type="synonym">Linum humile</name>
    <dbReference type="NCBI Taxonomy" id="4006"/>
    <lineage>
        <taxon>Eukaryota</taxon>
        <taxon>Viridiplantae</taxon>
        <taxon>Streptophyta</taxon>
        <taxon>Embryophyta</taxon>
        <taxon>Tracheophyta</taxon>
        <taxon>Spermatophyta</taxon>
        <taxon>Magnoliopsida</taxon>
        <taxon>eudicotyledons</taxon>
        <taxon>Gunneridae</taxon>
        <taxon>Pentapetalae</taxon>
        <taxon>rosids</taxon>
        <taxon>fabids</taxon>
        <taxon>Malpighiales</taxon>
        <taxon>Linaceae</taxon>
        <taxon>Linum</taxon>
    </lineage>
</organism>
<dbReference type="InterPro" id="IPR005513">
    <property type="entry name" value="LEA_1"/>
</dbReference>